<dbReference type="InterPro" id="IPR003439">
    <property type="entry name" value="ABC_transporter-like_ATP-bd"/>
</dbReference>
<sequence length="299" mass="31615">MIRFEALTKRYGRHRAVEALSLELAAGEVVALLGPNGSGKTTSLKVAAGLVLPTSGRVLAGEPPASTRDPAARRVLSFLPQRVSFPESLTGREVLEFYRRLRGAPAGAAEQALRAASLDGAAERAVGTYSGGMTQRLGLAVAALPDARAYLLDEPTSALDAEGLAAFYALVERWRGEGRTVLFSSHQLGDAERLADRIAILVDGRLVAALGQRELADRLAARGRMRLRLDACPAGLAERLAALAPGARWTGEELVIPGPPALRAQALELARAAGAEIRSLSAEDGRLEPLYRELVEGSA</sequence>
<reference evidence="6" key="1">
    <citation type="submission" date="2009-01" db="EMBL/GenBank/DDBJ databases">
        <title>Complete sequence of Anaeromyxobacter dehalogenans 2CP-1.</title>
        <authorList>
            <consortium name="US DOE Joint Genome Institute"/>
            <person name="Lucas S."/>
            <person name="Copeland A."/>
            <person name="Lapidus A."/>
            <person name="Glavina del Rio T."/>
            <person name="Dalin E."/>
            <person name="Tice H."/>
            <person name="Bruce D."/>
            <person name="Goodwin L."/>
            <person name="Pitluck S."/>
            <person name="Saunders E."/>
            <person name="Brettin T."/>
            <person name="Detter J.C."/>
            <person name="Han C."/>
            <person name="Larimer F."/>
            <person name="Land M."/>
            <person name="Hauser L."/>
            <person name="Kyrpides N."/>
            <person name="Ovchinnikova G."/>
            <person name="Beliaev A.S."/>
            <person name="Richardson P."/>
        </authorList>
    </citation>
    <scope>NUCLEOTIDE SEQUENCE</scope>
    <source>
        <strain evidence="6">2CP-1</strain>
    </source>
</reference>
<dbReference type="Gene3D" id="3.40.50.300">
    <property type="entry name" value="P-loop containing nucleotide triphosphate hydrolases"/>
    <property type="match status" value="1"/>
</dbReference>
<comment type="similarity">
    <text evidence="1">Belongs to the ABC transporter superfamily.</text>
</comment>
<name>B8J548_ANAD2</name>
<dbReference type="GO" id="GO:0005524">
    <property type="term" value="F:ATP binding"/>
    <property type="evidence" value="ECO:0007669"/>
    <property type="project" value="UniProtKB-KW"/>
</dbReference>
<evidence type="ECO:0000256" key="4">
    <source>
        <dbReference type="ARBA" id="ARBA00022840"/>
    </source>
</evidence>
<keyword evidence="7" id="KW-1185">Reference proteome</keyword>
<keyword evidence="2" id="KW-0813">Transport</keyword>
<feature type="domain" description="ABC transporter" evidence="5">
    <location>
        <begin position="2"/>
        <end position="228"/>
    </location>
</feature>
<evidence type="ECO:0000259" key="5">
    <source>
        <dbReference type="PROSITE" id="PS50893"/>
    </source>
</evidence>
<dbReference type="KEGG" id="acp:A2cp1_1559"/>
<proteinExistence type="inferred from homology"/>
<protein>
    <submittedName>
        <fullName evidence="6">ABC transporter related</fullName>
    </submittedName>
</protein>
<evidence type="ECO:0000256" key="1">
    <source>
        <dbReference type="ARBA" id="ARBA00005417"/>
    </source>
</evidence>
<dbReference type="RefSeq" id="WP_012632839.1">
    <property type="nucleotide sequence ID" value="NC_011891.1"/>
</dbReference>
<dbReference type="SUPFAM" id="SSF52540">
    <property type="entry name" value="P-loop containing nucleoside triphosphate hydrolases"/>
    <property type="match status" value="1"/>
</dbReference>
<dbReference type="PANTHER" id="PTHR43335:SF11">
    <property type="entry name" value="ABC TRANSPORTER RELATED"/>
    <property type="match status" value="1"/>
</dbReference>
<dbReference type="GO" id="GO:0016887">
    <property type="term" value="F:ATP hydrolysis activity"/>
    <property type="evidence" value="ECO:0007669"/>
    <property type="project" value="InterPro"/>
</dbReference>
<dbReference type="PROSITE" id="PS50893">
    <property type="entry name" value="ABC_TRANSPORTER_2"/>
    <property type="match status" value="1"/>
</dbReference>
<keyword evidence="3" id="KW-0547">Nucleotide-binding</keyword>
<evidence type="ECO:0000256" key="3">
    <source>
        <dbReference type="ARBA" id="ARBA00022741"/>
    </source>
</evidence>
<accession>B8J548</accession>
<evidence type="ECO:0000313" key="6">
    <source>
        <dbReference type="EMBL" id="ACL64903.1"/>
    </source>
</evidence>
<dbReference type="Proteomes" id="UP000007089">
    <property type="component" value="Chromosome"/>
</dbReference>
<dbReference type="EMBL" id="CP001359">
    <property type="protein sequence ID" value="ACL64903.1"/>
    <property type="molecule type" value="Genomic_DNA"/>
</dbReference>
<dbReference type="PANTHER" id="PTHR43335">
    <property type="entry name" value="ABC TRANSPORTER, ATP-BINDING PROTEIN"/>
    <property type="match status" value="1"/>
</dbReference>
<gene>
    <name evidence="6" type="ordered locus">A2cp1_1559</name>
</gene>
<dbReference type="InterPro" id="IPR003593">
    <property type="entry name" value="AAA+_ATPase"/>
</dbReference>
<organism evidence="6 7">
    <name type="scientific">Anaeromyxobacter dehalogenans (strain ATCC BAA-258 / DSM 21875 / 2CP-1)</name>
    <dbReference type="NCBI Taxonomy" id="455488"/>
    <lineage>
        <taxon>Bacteria</taxon>
        <taxon>Pseudomonadati</taxon>
        <taxon>Myxococcota</taxon>
        <taxon>Myxococcia</taxon>
        <taxon>Myxococcales</taxon>
        <taxon>Cystobacterineae</taxon>
        <taxon>Anaeromyxobacteraceae</taxon>
        <taxon>Anaeromyxobacter</taxon>
    </lineage>
</organism>
<dbReference type="InterPro" id="IPR027417">
    <property type="entry name" value="P-loop_NTPase"/>
</dbReference>
<dbReference type="AlphaFoldDB" id="B8J548"/>
<dbReference type="HOGENOM" id="CLU_000604_1_2_7"/>
<dbReference type="SMART" id="SM00382">
    <property type="entry name" value="AAA"/>
    <property type="match status" value="1"/>
</dbReference>
<evidence type="ECO:0000256" key="2">
    <source>
        <dbReference type="ARBA" id="ARBA00022448"/>
    </source>
</evidence>
<evidence type="ECO:0000313" key="7">
    <source>
        <dbReference type="Proteomes" id="UP000007089"/>
    </source>
</evidence>
<dbReference type="CDD" id="cd03230">
    <property type="entry name" value="ABC_DR_subfamily_A"/>
    <property type="match status" value="1"/>
</dbReference>
<keyword evidence="4" id="KW-0067">ATP-binding</keyword>
<dbReference type="Pfam" id="PF00005">
    <property type="entry name" value="ABC_tran"/>
    <property type="match status" value="1"/>
</dbReference>